<feature type="transmembrane region" description="Helical" evidence="1">
    <location>
        <begin position="12"/>
        <end position="32"/>
    </location>
</feature>
<feature type="transmembrane region" description="Helical" evidence="1">
    <location>
        <begin position="171"/>
        <end position="194"/>
    </location>
</feature>
<keyword evidence="1" id="KW-0812">Transmembrane</keyword>
<dbReference type="Proteomes" id="UP000053424">
    <property type="component" value="Unassembled WGS sequence"/>
</dbReference>
<evidence type="ECO:0000313" key="4">
    <source>
        <dbReference type="Proteomes" id="UP000053424"/>
    </source>
</evidence>
<evidence type="ECO:0000256" key="1">
    <source>
        <dbReference type="SAM" id="Phobius"/>
    </source>
</evidence>
<dbReference type="EMBL" id="KN831788">
    <property type="protein sequence ID" value="KIM38837.1"/>
    <property type="molecule type" value="Genomic_DNA"/>
</dbReference>
<name>A0A0C2YCT2_HEBCY</name>
<reference evidence="3 4" key="1">
    <citation type="submission" date="2014-04" db="EMBL/GenBank/DDBJ databases">
        <authorList>
            <consortium name="DOE Joint Genome Institute"/>
            <person name="Kuo A."/>
            <person name="Gay G."/>
            <person name="Dore J."/>
            <person name="Kohler A."/>
            <person name="Nagy L.G."/>
            <person name="Floudas D."/>
            <person name="Copeland A."/>
            <person name="Barry K.W."/>
            <person name="Cichocki N."/>
            <person name="Veneault-Fourrey C."/>
            <person name="LaButti K."/>
            <person name="Lindquist E.A."/>
            <person name="Lipzen A."/>
            <person name="Lundell T."/>
            <person name="Morin E."/>
            <person name="Murat C."/>
            <person name="Sun H."/>
            <person name="Tunlid A."/>
            <person name="Henrissat B."/>
            <person name="Grigoriev I.V."/>
            <person name="Hibbett D.S."/>
            <person name="Martin F."/>
            <person name="Nordberg H.P."/>
            <person name="Cantor M.N."/>
            <person name="Hua S.X."/>
        </authorList>
    </citation>
    <scope>NUCLEOTIDE SEQUENCE [LARGE SCALE GENOMIC DNA]</scope>
    <source>
        <strain evidence="4">h7</strain>
    </source>
</reference>
<accession>A0A0C2YCT2</accession>
<keyword evidence="4" id="KW-1185">Reference proteome</keyword>
<feature type="transmembrane region" description="Helical" evidence="1">
    <location>
        <begin position="214"/>
        <end position="233"/>
    </location>
</feature>
<keyword evidence="1" id="KW-1133">Transmembrane helix</keyword>
<feature type="transmembrane region" description="Helical" evidence="1">
    <location>
        <begin position="127"/>
        <end position="151"/>
    </location>
</feature>
<dbReference type="AlphaFoldDB" id="A0A0C2YCT2"/>
<dbReference type="InterPro" id="IPR045340">
    <property type="entry name" value="DUF6533"/>
</dbReference>
<keyword evidence="1" id="KW-0472">Membrane</keyword>
<dbReference type="HOGENOM" id="CLU_035509_10_5_1"/>
<dbReference type="Pfam" id="PF20151">
    <property type="entry name" value="DUF6533"/>
    <property type="match status" value="1"/>
</dbReference>
<feature type="transmembrane region" description="Helical" evidence="1">
    <location>
        <begin position="239"/>
        <end position="261"/>
    </location>
</feature>
<organism evidence="3 4">
    <name type="scientific">Hebeloma cylindrosporum</name>
    <dbReference type="NCBI Taxonomy" id="76867"/>
    <lineage>
        <taxon>Eukaryota</taxon>
        <taxon>Fungi</taxon>
        <taxon>Dikarya</taxon>
        <taxon>Basidiomycota</taxon>
        <taxon>Agaricomycotina</taxon>
        <taxon>Agaricomycetes</taxon>
        <taxon>Agaricomycetidae</taxon>
        <taxon>Agaricales</taxon>
        <taxon>Agaricineae</taxon>
        <taxon>Hymenogastraceae</taxon>
        <taxon>Hebeloma</taxon>
    </lineage>
</organism>
<proteinExistence type="predicted"/>
<gene>
    <name evidence="3" type="ORF">M413DRAFT_447539</name>
</gene>
<dbReference type="STRING" id="686832.A0A0C2YCT2"/>
<feature type="domain" description="DUF6533" evidence="2">
    <location>
        <begin position="23"/>
        <end position="68"/>
    </location>
</feature>
<sequence length="294" mass="32403">MSEPAVVAATKLARVVWATRGASIGAFVFLLLEFVNGFREEMEYLWTKRTRVRFVTYLYAWSRYFPLCAQIVNFTLSEVTYASPSPKICFVAYIAKAVTSQLITTCVEGILAVRVHALYNCSFRTGVFLVTILILGTALEIAGTATTLAHLEPGIGGSICVPDRCPAATLAIYASGTGIIQITLLVMTLFRILVNRHTGWMRTPVVSLVLRDGILVFVMLAIMTSVLISFEIMRTAGVLVWNAAFSWYVTLLSIAGCRLVMNMRKLAVNQVRHSQRNSTMTAFSSIFGDFSVPS</sequence>
<evidence type="ECO:0000259" key="2">
    <source>
        <dbReference type="Pfam" id="PF20151"/>
    </source>
</evidence>
<protein>
    <recommendedName>
        <fullName evidence="2">DUF6533 domain-containing protein</fullName>
    </recommendedName>
</protein>
<dbReference type="OrthoDB" id="2637653at2759"/>
<evidence type="ECO:0000313" key="3">
    <source>
        <dbReference type="EMBL" id="KIM38837.1"/>
    </source>
</evidence>
<reference evidence="4" key="2">
    <citation type="submission" date="2015-01" db="EMBL/GenBank/DDBJ databases">
        <title>Evolutionary Origins and Diversification of the Mycorrhizal Mutualists.</title>
        <authorList>
            <consortium name="DOE Joint Genome Institute"/>
            <consortium name="Mycorrhizal Genomics Consortium"/>
            <person name="Kohler A."/>
            <person name="Kuo A."/>
            <person name="Nagy L.G."/>
            <person name="Floudas D."/>
            <person name="Copeland A."/>
            <person name="Barry K.W."/>
            <person name="Cichocki N."/>
            <person name="Veneault-Fourrey C."/>
            <person name="LaButti K."/>
            <person name="Lindquist E.A."/>
            <person name="Lipzen A."/>
            <person name="Lundell T."/>
            <person name="Morin E."/>
            <person name="Murat C."/>
            <person name="Riley R."/>
            <person name="Ohm R."/>
            <person name="Sun H."/>
            <person name="Tunlid A."/>
            <person name="Henrissat B."/>
            <person name="Grigoriev I.V."/>
            <person name="Hibbett D.S."/>
            <person name="Martin F."/>
        </authorList>
    </citation>
    <scope>NUCLEOTIDE SEQUENCE [LARGE SCALE GENOMIC DNA]</scope>
    <source>
        <strain evidence="4">h7</strain>
    </source>
</reference>